<sequence length="39" mass="4174">MALSCAHHVPISCFVYANVCFAFANALSGSLCGDVIVWR</sequence>
<dbReference type="EMBL" id="LSCR01000002">
    <property type="protein sequence ID" value="KXB35524.1"/>
    <property type="molecule type" value="Genomic_DNA"/>
</dbReference>
<dbReference type="PATRIC" id="fig|1393034.3.peg.167"/>
<proteinExistence type="predicted"/>
<evidence type="ECO:0000313" key="2">
    <source>
        <dbReference type="Proteomes" id="UP000070675"/>
    </source>
</evidence>
<gene>
    <name evidence="1" type="ORF">HMPREF3192_00175</name>
</gene>
<accession>A0A133XX86</accession>
<evidence type="ECO:0000313" key="1">
    <source>
        <dbReference type="EMBL" id="KXB35524.1"/>
    </source>
</evidence>
<keyword evidence="2" id="KW-1185">Reference proteome</keyword>
<organism evidence="1 2">
    <name type="scientific">Atopobium deltae</name>
    <dbReference type="NCBI Taxonomy" id="1393034"/>
    <lineage>
        <taxon>Bacteria</taxon>
        <taxon>Bacillati</taxon>
        <taxon>Actinomycetota</taxon>
        <taxon>Coriobacteriia</taxon>
        <taxon>Coriobacteriales</taxon>
        <taxon>Atopobiaceae</taxon>
        <taxon>Atopobium</taxon>
    </lineage>
</organism>
<dbReference type="Proteomes" id="UP000070675">
    <property type="component" value="Unassembled WGS sequence"/>
</dbReference>
<comment type="caution">
    <text evidence="1">The sequence shown here is derived from an EMBL/GenBank/DDBJ whole genome shotgun (WGS) entry which is preliminary data.</text>
</comment>
<protein>
    <submittedName>
        <fullName evidence="1">Uncharacterized protein</fullName>
    </submittedName>
</protein>
<reference evidence="2" key="1">
    <citation type="submission" date="2016-01" db="EMBL/GenBank/DDBJ databases">
        <authorList>
            <person name="Mitreva M."/>
            <person name="Pepin K.H."/>
            <person name="Mihindukulasuriya K.A."/>
            <person name="Fulton R."/>
            <person name="Fronick C."/>
            <person name="O'Laughlin M."/>
            <person name="Miner T."/>
            <person name="Herter B."/>
            <person name="Rosa B.A."/>
            <person name="Cordes M."/>
            <person name="Tomlinson C."/>
            <person name="Wollam A."/>
            <person name="Palsikar V.B."/>
            <person name="Mardis E.R."/>
            <person name="Wilson R.K."/>
        </authorList>
    </citation>
    <scope>NUCLEOTIDE SEQUENCE [LARGE SCALE GENOMIC DNA]</scope>
    <source>
        <strain evidence="2">DNF00019</strain>
    </source>
</reference>
<name>A0A133XX86_9ACTN</name>
<dbReference type="AlphaFoldDB" id="A0A133XX86"/>